<evidence type="ECO:0000256" key="2">
    <source>
        <dbReference type="ARBA" id="ARBA00008573"/>
    </source>
</evidence>
<dbReference type="Proteomes" id="UP001497744">
    <property type="component" value="Unassembled WGS sequence"/>
</dbReference>
<evidence type="ECO:0000256" key="4">
    <source>
        <dbReference type="ARBA" id="ARBA00022989"/>
    </source>
</evidence>
<proteinExistence type="inferred from homology"/>
<feature type="transmembrane region" description="Helical" evidence="7">
    <location>
        <begin position="148"/>
        <end position="172"/>
    </location>
</feature>
<keyword evidence="9" id="KW-1185">Reference proteome</keyword>
<dbReference type="InterPro" id="IPR004345">
    <property type="entry name" value="TB2_DP1_HVA22"/>
</dbReference>
<evidence type="ECO:0000256" key="3">
    <source>
        <dbReference type="ARBA" id="ARBA00022692"/>
    </source>
</evidence>
<keyword evidence="3 7" id="KW-0812">Transmembrane</keyword>
<keyword evidence="5 7" id="KW-0472">Membrane</keyword>
<dbReference type="PANTHER" id="PTHR12300:SF161">
    <property type="entry name" value="RECEPTOR EXPRESSION-ENHANCING PROTEIN"/>
    <property type="match status" value="1"/>
</dbReference>
<evidence type="ECO:0000256" key="1">
    <source>
        <dbReference type="ARBA" id="ARBA00004141"/>
    </source>
</evidence>
<protein>
    <submittedName>
        <fullName evidence="8">HVA22/TB2/DP1 family protein, putative</fullName>
    </submittedName>
</protein>
<evidence type="ECO:0000256" key="6">
    <source>
        <dbReference type="RuleBase" id="RU362006"/>
    </source>
</evidence>
<dbReference type="AlphaFoldDB" id="A0AAV4LUQ0"/>
<comment type="caution">
    <text evidence="8">The sequence shown here is derived from an EMBL/GenBank/DDBJ whole genome shotgun (WGS) entry which is preliminary data.</text>
</comment>
<comment type="subcellular location">
    <subcellularLocation>
        <location evidence="1 6">Membrane</location>
        <topology evidence="1 6">Multi-pass membrane protein</topology>
    </subcellularLocation>
</comment>
<reference evidence="8 9" key="1">
    <citation type="submission" date="2021-06" db="EMBL/GenBank/DDBJ databases">
        <title>Genome sequence of Babesia caballi.</title>
        <authorList>
            <person name="Yamagishi J."/>
            <person name="Kidaka T."/>
            <person name="Ochi A."/>
        </authorList>
    </citation>
    <scope>NUCLEOTIDE SEQUENCE [LARGE SCALE GENOMIC DNA]</scope>
    <source>
        <strain evidence="8">USDA-D6B2</strain>
    </source>
</reference>
<sequence>MASSKHTTDEATRDTPKLSECFQNGAVDWPKLMVYLDHHAEAFPLISSASRIVKLSPGVSLIIAAVTLVILFAFGRGTSMICDAAGLLYPGYKTYKVIKHFNENPEIRREATQEMTGAIGVDSSTPQEQLMFWAKYWVVYSLAFVFKYVFLAVFFWFPFFDIFRLFLAVALFHPKLRVGRRTWCTSTSQGAEVVFDFVVFPFLIQYEKRIDGILDFTEKKMSSVMEHYKQRVLNSGPKGHASR</sequence>
<dbReference type="GeneID" id="94194964"/>
<dbReference type="Pfam" id="PF03134">
    <property type="entry name" value="TB2_DP1_HVA22"/>
    <property type="match status" value="1"/>
</dbReference>
<dbReference type="GO" id="GO:0016020">
    <property type="term" value="C:membrane"/>
    <property type="evidence" value="ECO:0007669"/>
    <property type="project" value="UniProtKB-SubCell"/>
</dbReference>
<gene>
    <name evidence="8" type="ORF">BcabD6B2_29180</name>
</gene>
<feature type="transmembrane region" description="Helical" evidence="7">
    <location>
        <begin position="55"/>
        <end position="74"/>
    </location>
</feature>
<comment type="similarity">
    <text evidence="2 6">Belongs to the DP1 family.</text>
</comment>
<evidence type="ECO:0000256" key="7">
    <source>
        <dbReference type="SAM" id="Phobius"/>
    </source>
</evidence>
<accession>A0AAV4LUQ0</accession>
<evidence type="ECO:0000313" key="9">
    <source>
        <dbReference type="Proteomes" id="UP001497744"/>
    </source>
</evidence>
<name>A0AAV4LUQ0_BABCB</name>
<evidence type="ECO:0000256" key="5">
    <source>
        <dbReference type="ARBA" id="ARBA00023136"/>
    </source>
</evidence>
<dbReference type="EMBL" id="BPLF01000002">
    <property type="protein sequence ID" value="GIX63483.1"/>
    <property type="molecule type" value="Genomic_DNA"/>
</dbReference>
<dbReference type="RefSeq" id="XP_067715552.1">
    <property type="nucleotide sequence ID" value="XM_067859451.1"/>
</dbReference>
<dbReference type="PANTHER" id="PTHR12300">
    <property type="entry name" value="HVA22-LIKE PROTEINS"/>
    <property type="match status" value="1"/>
</dbReference>
<organism evidence="8 9">
    <name type="scientific">Babesia caballi</name>
    <dbReference type="NCBI Taxonomy" id="5871"/>
    <lineage>
        <taxon>Eukaryota</taxon>
        <taxon>Sar</taxon>
        <taxon>Alveolata</taxon>
        <taxon>Apicomplexa</taxon>
        <taxon>Aconoidasida</taxon>
        <taxon>Piroplasmida</taxon>
        <taxon>Babesiidae</taxon>
        <taxon>Babesia</taxon>
    </lineage>
</organism>
<evidence type="ECO:0000313" key="8">
    <source>
        <dbReference type="EMBL" id="GIX63483.1"/>
    </source>
</evidence>
<keyword evidence="4 7" id="KW-1133">Transmembrane helix</keyword>